<evidence type="ECO:0000256" key="1">
    <source>
        <dbReference type="ARBA" id="ARBA00048819"/>
    </source>
</evidence>
<accession>A0A4R2RAU7</accession>
<comment type="caution">
    <text evidence="2">The sequence shown here is derived from an EMBL/GenBank/DDBJ whole genome shotgun (WGS) entry which is preliminary data.</text>
</comment>
<proteinExistence type="predicted"/>
<sequence length="501" mass="56741">MAPCTGSAPEPFVPHQRQRYRRKVHRCLDALADMLTSSRFCTEERRIGLEIELNIVDETLRPSMANSVVLEKLNDPSFTIELSQHNLELNVPPRELSDAAPMQLERELHTSLANANKKAQDAGCDLALIGILPTLESEHFQKKWISNNPRYVSLNDQIVAVRGEQLALDIDGASLPGRQPEALRTYAESILPEAACTSLQLHRQVRPDEFAAYWNSAQCLAGVQLAIGANSPFLLGNALWSETRIPLFLQATDTRTEELRNQGVRPRVWFGERWITSVLDLFDENVRYFPGLIAEFDDEDPLTTLDEGNTPGLAELRTHNGTIWRWNRPVYDVVHGVPHLRVENRVLPAGPTVSDMVANAMFFYGAQHSLAHQERPLWTNMSFASAEENFFAAAKSGMDAKLYWPGLDWTAPDELVLQELLPLAREGLRAYGVTDRASEHYLGIIERRCLTRQNGASWQRDAVRALEDRGYDRNAALRQMFERYLELMNSGEPVHNWPIPR</sequence>
<evidence type="ECO:0000313" key="3">
    <source>
        <dbReference type="Proteomes" id="UP000294911"/>
    </source>
</evidence>
<evidence type="ECO:0008006" key="4">
    <source>
        <dbReference type="Google" id="ProtNLM"/>
    </source>
</evidence>
<dbReference type="OrthoDB" id="240589at2"/>
<gene>
    <name evidence="2" type="ORF">EV191_101488</name>
</gene>
<dbReference type="Gene3D" id="3.30.590.20">
    <property type="match status" value="1"/>
</dbReference>
<dbReference type="InterPro" id="IPR050141">
    <property type="entry name" value="GCL_type2/YbdK_subfam"/>
</dbReference>
<comment type="catalytic activity">
    <reaction evidence="1">
        <text>L-cysteine + L-glutamate + ATP = gamma-L-glutamyl-L-cysteine + ADP + phosphate + H(+)</text>
        <dbReference type="Rhea" id="RHEA:13285"/>
        <dbReference type="ChEBI" id="CHEBI:15378"/>
        <dbReference type="ChEBI" id="CHEBI:29985"/>
        <dbReference type="ChEBI" id="CHEBI:30616"/>
        <dbReference type="ChEBI" id="CHEBI:35235"/>
        <dbReference type="ChEBI" id="CHEBI:43474"/>
        <dbReference type="ChEBI" id="CHEBI:58173"/>
        <dbReference type="ChEBI" id="CHEBI:456216"/>
        <dbReference type="EC" id="6.3.2.2"/>
    </reaction>
</comment>
<keyword evidence="3" id="KW-1185">Reference proteome</keyword>
<organism evidence="2 3">
    <name type="scientific">Tamaricihabitans halophyticus</name>
    <dbReference type="NCBI Taxonomy" id="1262583"/>
    <lineage>
        <taxon>Bacteria</taxon>
        <taxon>Bacillati</taxon>
        <taxon>Actinomycetota</taxon>
        <taxon>Actinomycetes</taxon>
        <taxon>Pseudonocardiales</taxon>
        <taxon>Pseudonocardiaceae</taxon>
        <taxon>Tamaricihabitans</taxon>
    </lineage>
</organism>
<protein>
    <recommendedName>
        <fullName evidence="4">Glutamate-cysteine ligase</fullName>
    </recommendedName>
</protein>
<evidence type="ECO:0000313" key="2">
    <source>
        <dbReference type="EMBL" id="TCP56545.1"/>
    </source>
</evidence>
<dbReference type="EMBL" id="SLXQ01000001">
    <property type="protein sequence ID" value="TCP56545.1"/>
    <property type="molecule type" value="Genomic_DNA"/>
</dbReference>
<dbReference type="PANTHER" id="PTHR36510:SF3">
    <property type="entry name" value="CONSERVED PROTEIN"/>
    <property type="match status" value="1"/>
</dbReference>
<dbReference type="PANTHER" id="PTHR36510">
    <property type="entry name" value="GLUTAMATE--CYSTEINE LIGASE 2-RELATED"/>
    <property type="match status" value="1"/>
</dbReference>
<dbReference type="InterPro" id="IPR014746">
    <property type="entry name" value="Gln_synth/guanido_kin_cat_dom"/>
</dbReference>
<dbReference type="GO" id="GO:0016879">
    <property type="term" value="F:ligase activity, forming carbon-nitrogen bonds"/>
    <property type="evidence" value="ECO:0007669"/>
    <property type="project" value="TreeGrafter"/>
</dbReference>
<dbReference type="AlphaFoldDB" id="A0A4R2RAU7"/>
<dbReference type="SUPFAM" id="SSF55931">
    <property type="entry name" value="Glutamine synthetase/guanido kinase"/>
    <property type="match status" value="1"/>
</dbReference>
<reference evidence="2 3" key="1">
    <citation type="submission" date="2019-03" db="EMBL/GenBank/DDBJ databases">
        <title>Genomic Encyclopedia of Type Strains, Phase IV (KMG-IV): sequencing the most valuable type-strain genomes for metagenomic binning, comparative biology and taxonomic classification.</title>
        <authorList>
            <person name="Goeker M."/>
        </authorList>
    </citation>
    <scope>NUCLEOTIDE SEQUENCE [LARGE SCALE GENOMIC DNA]</scope>
    <source>
        <strain evidence="2 3">DSM 45765</strain>
    </source>
</reference>
<dbReference type="InterPro" id="IPR016602">
    <property type="entry name" value="UCP012666"/>
</dbReference>
<dbReference type="RefSeq" id="WP_132875135.1">
    <property type="nucleotide sequence ID" value="NZ_SLXQ01000001.1"/>
</dbReference>
<name>A0A4R2RAU7_9PSEU</name>
<dbReference type="Pfam" id="PF04107">
    <property type="entry name" value="GCS2"/>
    <property type="match status" value="1"/>
</dbReference>
<dbReference type="PIRSF" id="PIRSF012666">
    <property type="entry name" value="UCP012666"/>
    <property type="match status" value="1"/>
</dbReference>
<dbReference type="Proteomes" id="UP000294911">
    <property type="component" value="Unassembled WGS sequence"/>
</dbReference>
<dbReference type="InterPro" id="IPR006336">
    <property type="entry name" value="GCS2"/>
</dbReference>